<comment type="caution">
    <text evidence="2">The sequence shown here is derived from an EMBL/GenBank/DDBJ whole genome shotgun (WGS) entry which is preliminary data.</text>
</comment>
<evidence type="ECO:0000313" key="2">
    <source>
        <dbReference type="EMBL" id="KAF8448064.1"/>
    </source>
</evidence>
<dbReference type="AlphaFoldDB" id="A0AAD4GJ70"/>
<feature type="region of interest" description="Disordered" evidence="1">
    <location>
        <begin position="72"/>
        <end position="182"/>
    </location>
</feature>
<sequence>MSSIFTPSQAIDMSKEKDWPMHLGMLDWDNTKVVFTKRSLVEFLKYTGITIDPGFTNIQKLPRYAQFGNMVASSDSEETTDQETTSSTPAAQPPARTGVQNLFEEQAIDDALATAPPPPSAHQPDDAPASSGFRPTRRVRTIPGGADSIGHIFAKDEPTEQFIPTRRVRQRPGGTDSIEGLF</sequence>
<keyword evidence="3" id="KW-1185">Reference proteome</keyword>
<reference evidence="2" key="1">
    <citation type="submission" date="2019-10" db="EMBL/GenBank/DDBJ databases">
        <authorList>
            <consortium name="DOE Joint Genome Institute"/>
            <person name="Kuo A."/>
            <person name="Miyauchi S."/>
            <person name="Kiss E."/>
            <person name="Drula E."/>
            <person name="Kohler A."/>
            <person name="Sanchez-Garcia M."/>
            <person name="Andreopoulos B."/>
            <person name="Barry K.W."/>
            <person name="Bonito G."/>
            <person name="Buee M."/>
            <person name="Carver A."/>
            <person name="Chen C."/>
            <person name="Cichocki N."/>
            <person name="Clum A."/>
            <person name="Culley D."/>
            <person name="Crous P.W."/>
            <person name="Fauchery L."/>
            <person name="Girlanda M."/>
            <person name="Hayes R."/>
            <person name="Keri Z."/>
            <person name="LaButti K."/>
            <person name="Lipzen A."/>
            <person name="Lombard V."/>
            <person name="Magnuson J."/>
            <person name="Maillard F."/>
            <person name="Morin E."/>
            <person name="Murat C."/>
            <person name="Nolan M."/>
            <person name="Ohm R."/>
            <person name="Pangilinan J."/>
            <person name="Pereira M."/>
            <person name="Perotto S."/>
            <person name="Peter M."/>
            <person name="Riley R."/>
            <person name="Sitrit Y."/>
            <person name="Stielow B."/>
            <person name="Szollosi G."/>
            <person name="Zifcakova L."/>
            <person name="Stursova M."/>
            <person name="Spatafora J.W."/>
            <person name="Tedersoo L."/>
            <person name="Vaario L.-M."/>
            <person name="Yamada A."/>
            <person name="Yan M."/>
            <person name="Wang P."/>
            <person name="Xu J."/>
            <person name="Bruns T."/>
            <person name="Baldrian P."/>
            <person name="Vilgalys R."/>
            <person name="Henrissat B."/>
            <person name="Grigoriev I.V."/>
            <person name="Hibbett D."/>
            <person name="Nagy L.G."/>
            <person name="Martin F.M."/>
        </authorList>
    </citation>
    <scope>NUCLEOTIDE SEQUENCE</scope>
    <source>
        <strain evidence="2">BED1</strain>
    </source>
</reference>
<organism evidence="2 3">
    <name type="scientific">Boletus edulis BED1</name>
    <dbReference type="NCBI Taxonomy" id="1328754"/>
    <lineage>
        <taxon>Eukaryota</taxon>
        <taxon>Fungi</taxon>
        <taxon>Dikarya</taxon>
        <taxon>Basidiomycota</taxon>
        <taxon>Agaricomycotina</taxon>
        <taxon>Agaricomycetes</taxon>
        <taxon>Agaricomycetidae</taxon>
        <taxon>Boletales</taxon>
        <taxon>Boletineae</taxon>
        <taxon>Boletaceae</taxon>
        <taxon>Boletoideae</taxon>
        <taxon>Boletus</taxon>
    </lineage>
</organism>
<protein>
    <submittedName>
        <fullName evidence="2">Uncharacterized protein</fullName>
    </submittedName>
</protein>
<dbReference type="EMBL" id="WHUW01000004">
    <property type="protein sequence ID" value="KAF8448064.1"/>
    <property type="molecule type" value="Genomic_DNA"/>
</dbReference>
<evidence type="ECO:0000256" key="1">
    <source>
        <dbReference type="SAM" id="MobiDB-lite"/>
    </source>
</evidence>
<dbReference type="Proteomes" id="UP001194468">
    <property type="component" value="Unassembled WGS sequence"/>
</dbReference>
<gene>
    <name evidence="2" type="ORF">L210DRAFT_2834958</name>
</gene>
<evidence type="ECO:0000313" key="3">
    <source>
        <dbReference type="Proteomes" id="UP001194468"/>
    </source>
</evidence>
<reference evidence="2" key="2">
    <citation type="journal article" date="2020" name="Nat. Commun.">
        <title>Large-scale genome sequencing of mycorrhizal fungi provides insights into the early evolution of symbiotic traits.</title>
        <authorList>
            <person name="Miyauchi S."/>
            <person name="Kiss E."/>
            <person name="Kuo A."/>
            <person name="Drula E."/>
            <person name="Kohler A."/>
            <person name="Sanchez-Garcia M."/>
            <person name="Morin E."/>
            <person name="Andreopoulos B."/>
            <person name="Barry K.W."/>
            <person name="Bonito G."/>
            <person name="Buee M."/>
            <person name="Carver A."/>
            <person name="Chen C."/>
            <person name="Cichocki N."/>
            <person name="Clum A."/>
            <person name="Culley D."/>
            <person name="Crous P.W."/>
            <person name="Fauchery L."/>
            <person name="Girlanda M."/>
            <person name="Hayes R.D."/>
            <person name="Keri Z."/>
            <person name="LaButti K."/>
            <person name="Lipzen A."/>
            <person name="Lombard V."/>
            <person name="Magnuson J."/>
            <person name="Maillard F."/>
            <person name="Murat C."/>
            <person name="Nolan M."/>
            <person name="Ohm R.A."/>
            <person name="Pangilinan J."/>
            <person name="Pereira M.F."/>
            <person name="Perotto S."/>
            <person name="Peter M."/>
            <person name="Pfister S."/>
            <person name="Riley R."/>
            <person name="Sitrit Y."/>
            <person name="Stielow J.B."/>
            <person name="Szollosi G."/>
            <person name="Zifcakova L."/>
            <person name="Stursova M."/>
            <person name="Spatafora J.W."/>
            <person name="Tedersoo L."/>
            <person name="Vaario L.M."/>
            <person name="Yamada A."/>
            <person name="Yan M."/>
            <person name="Wang P."/>
            <person name="Xu J."/>
            <person name="Bruns T."/>
            <person name="Baldrian P."/>
            <person name="Vilgalys R."/>
            <person name="Dunand C."/>
            <person name="Henrissat B."/>
            <person name="Grigoriev I.V."/>
            <person name="Hibbett D."/>
            <person name="Nagy L.G."/>
            <person name="Martin F.M."/>
        </authorList>
    </citation>
    <scope>NUCLEOTIDE SEQUENCE</scope>
    <source>
        <strain evidence="2">BED1</strain>
    </source>
</reference>
<accession>A0AAD4GJ70</accession>
<name>A0AAD4GJ70_BOLED</name>
<proteinExistence type="predicted"/>